<protein>
    <submittedName>
        <fullName evidence="1">Unnamed protein product</fullName>
    </submittedName>
</protein>
<accession>A0A9W6T8Y7</accession>
<reference evidence="1" key="1">
    <citation type="submission" date="2023-04" db="EMBL/GenBank/DDBJ databases">
        <title>Candida boidinii NBRC 10035.</title>
        <authorList>
            <person name="Ichikawa N."/>
            <person name="Sato H."/>
            <person name="Tonouchi N."/>
        </authorList>
    </citation>
    <scope>NUCLEOTIDE SEQUENCE</scope>
    <source>
        <strain evidence="1">NBRC 10035</strain>
    </source>
</reference>
<comment type="caution">
    <text evidence="1">The sequence shown here is derived from an EMBL/GenBank/DDBJ whole genome shotgun (WGS) entry which is preliminary data.</text>
</comment>
<gene>
    <name evidence="1" type="ORF">Cboi02_000637000</name>
</gene>
<dbReference type="Proteomes" id="UP001165120">
    <property type="component" value="Unassembled WGS sequence"/>
</dbReference>
<evidence type="ECO:0000313" key="1">
    <source>
        <dbReference type="EMBL" id="GME80316.1"/>
    </source>
</evidence>
<name>A0A9W6T8Y7_CANBO</name>
<sequence length="281" mass="31718">MYKQINDIPKLLSIFKNYSVIFDKSSNSDEPNDHEFNNRASTLTVIGSFYDKNFISQIITALNHLKTENSNDISRLRILDTSDNAEILKELKDVKDIEIAVHFFENISSKFTTSGGSVKRSLASELSELFEIDLSSITLSSTFIFISGRFIDTTGLKIKEEDFENLMEFEIVTRLGIINTELIGLIKSGELVILNSNDDLIQVSEIVSMILTSSYFYDDGRLLIDESIKRLNFGVLKPNEIAHLILPASSNENDSLIDIDLIIDPTTEFAQKLISMLLSQR</sequence>
<dbReference type="AlphaFoldDB" id="A0A9W6T8Y7"/>
<organism evidence="1 2">
    <name type="scientific">Candida boidinii</name>
    <name type="common">Yeast</name>
    <dbReference type="NCBI Taxonomy" id="5477"/>
    <lineage>
        <taxon>Eukaryota</taxon>
        <taxon>Fungi</taxon>
        <taxon>Dikarya</taxon>
        <taxon>Ascomycota</taxon>
        <taxon>Saccharomycotina</taxon>
        <taxon>Pichiomycetes</taxon>
        <taxon>Pichiales</taxon>
        <taxon>Pichiaceae</taxon>
        <taxon>Ogataea</taxon>
        <taxon>Ogataea/Candida clade</taxon>
    </lineage>
</organism>
<proteinExistence type="predicted"/>
<dbReference type="EMBL" id="BSXN01003980">
    <property type="protein sequence ID" value="GME80316.1"/>
    <property type="molecule type" value="Genomic_DNA"/>
</dbReference>
<keyword evidence="2" id="KW-1185">Reference proteome</keyword>
<evidence type="ECO:0000313" key="2">
    <source>
        <dbReference type="Proteomes" id="UP001165120"/>
    </source>
</evidence>